<dbReference type="PROSITE" id="PS50001">
    <property type="entry name" value="SH2"/>
    <property type="match status" value="1"/>
</dbReference>
<reference evidence="8" key="1">
    <citation type="submission" date="2025-08" db="UniProtKB">
        <authorList>
            <consortium name="RefSeq"/>
        </authorList>
    </citation>
    <scope>IDENTIFICATION</scope>
    <source>
        <tissue evidence="8">Whole organism</tissue>
    </source>
</reference>
<evidence type="ECO:0000256" key="3">
    <source>
        <dbReference type="ARBA" id="ARBA00022999"/>
    </source>
</evidence>
<name>A0A8B7N256_HYAAZ</name>
<evidence type="ECO:0000313" key="7">
    <source>
        <dbReference type="Proteomes" id="UP000694843"/>
    </source>
</evidence>
<evidence type="ECO:0000256" key="5">
    <source>
        <dbReference type="SAM" id="MobiDB-lite"/>
    </source>
</evidence>
<feature type="region of interest" description="Disordered" evidence="5">
    <location>
        <begin position="614"/>
        <end position="633"/>
    </location>
</feature>
<evidence type="ECO:0000259" key="6">
    <source>
        <dbReference type="PROSITE" id="PS50001"/>
    </source>
</evidence>
<dbReference type="PANTHER" id="PTHR10872:SF2">
    <property type="entry name" value="LNK, ISOFORM D"/>
    <property type="match status" value="1"/>
</dbReference>
<dbReference type="SUPFAM" id="SSF55550">
    <property type="entry name" value="SH2 domain"/>
    <property type="match status" value="1"/>
</dbReference>
<evidence type="ECO:0000313" key="8">
    <source>
        <dbReference type="RefSeq" id="XP_018007911.1"/>
    </source>
</evidence>
<dbReference type="Pfam" id="PF00017">
    <property type="entry name" value="SH2"/>
    <property type="match status" value="1"/>
</dbReference>
<dbReference type="Gene3D" id="3.30.505.10">
    <property type="entry name" value="SH2 domain"/>
    <property type="match status" value="1"/>
</dbReference>
<feature type="compositionally biased region" description="Polar residues" evidence="5">
    <location>
        <begin position="84"/>
        <end position="102"/>
    </location>
</feature>
<proteinExistence type="inferred from homology"/>
<dbReference type="Proteomes" id="UP000694843">
    <property type="component" value="Unplaced"/>
</dbReference>
<dbReference type="OMA" id="MESEWIG"/>
<dbReference type="InterPro" id="IPR030523">
    <property type="entry name" value="SH2B"/>
</dbReference>
<feature type="domain" description="SH2" evidence="6">
    <location>
        <begin position="458"/>
        <end position="556"/>
    </location>
</feature>
<evidence type="ECO:0000256" key="1">
    <source>
        <dbReference type="ARBA" id="ARBA00010220"/>
    </source>
</evidence>
<dbReference type="GO" id="GO:0005068">
    <property type="term" value="F:transmembrane receptor protein tyrosine kinase adaptor activity"/>
    <property type="evidence" value="ECO:0007669"/>
    <property type="project" value="TreeGrafter"/>
</dbReference>
<keyword evidence="2" id="KW-0597">Phosphoprotein</keyword>
<sequence length="633" mass="68407">MASSSTTVEIAASPKDSTTDLHSNERLFLDFCDKEAHSAASSFLSAWSHFKGSSSQLSLVDIEEICAKFLELLPKHIESLIHEQGSSPSKLTNGVNEPSATEASVIPLTPDDLLEVTSDEGPESPSVRAAPRPFFRKLSFKGLRKRKGLFLKQHSDEVELSPHRDKVPGLLSERGGRSLRTIKVVIDCVREGVVHLLAGDNQEGQSHWIKSRLALISMPAGFVIEFYSPPKNMKARCGVFCHSVCEVRETTDLEMPDLRNTFVIKADSGAEWVVQAVDHDDKKEWLACIIRYCTPSTRPTTPAKMDRSLLDLTGVLRVARTKDQNGQQLLAEQESTLSLGPLAGSSLLHRPDVTPVSTSTLSVHPSNSSRYLSSAAQLETAGGIPEGDVVVAMPSLSLGLGDSSGDEIDDVALASVTAASLGLTAGLGGGARLLPHVALNAGIVHRLPELPGLHEYPWFHGLMARGDAAAAVLHEGSDGHGVFLVRQSETRRGEYVLTFNCQSRAKHLRLTINPDGTCRVQHLPFSTIFDLLEYFRVNHIPLESGGSSDVTLTDFVVCTDGSDEDGSMSGHQHGGASNGGSERRRLNPPNQPQFITHGGSVRLTLAELERMQYEASNSGGSSGRAVDNIYTYN</sequence>
<dbReference type="PRINTS" id="PR00401">
    <property type="entry name" value="SH2DOMAIN"/>
</dbReference>
<evidence type="ECO:0000256" key="2">
    <source>
        <dbReference type="ARBA" id="ARBA00022553"/>
    </source>
</evidence>
<protein>
    <submittedName>
        <fullName evidence="8">SH2B adapter protein 1 isoform X1</fullName>
    </submittedName>
</protein>
<dbReference type="InterPro" id="IPR036860">
    <property type="entry name" value="SH2_dom_sf"/>
</dbReference>
<dbReference type="SUPFAM" id="SSF50729">
    <property type="entry name" value="PH domain-like"/>
    <property type="match status" value="1"/>
</dbReference>
<dbReference type="OrthoDB" id="10047184at2759"/>
<keyword evidence="7" id="KW-1185">Reference proteome</keyword>
<dbReference type="SMART" id="SM00233">
    <property type="entry name" value="PH"/>
    <property type="match status" value="1"/>
</dbReference>
<gene>
    <name evidence="8" type="primary">LOC108665646</name>
</gene>
<evidence type="ECO:0000256" key="4">
    <source>
        <dbReference type="PROSITE-ProRule" id="PRU00191"/>
    </source>
</evidence>
<dbReference type="InterPro" id="IPR000980">
    <property type="entry name" value="SH2"/>
</dbReference>
<feature type="region of interest" description="Disordered" evidence="5">
    <location>
        <begin position="84"/>
        <end position="106"/>
    </location>
</feature>
<dbReference type="CTD" id="43130"/>
<dbReference type="InterPro" id="IPR001849">
    <property type="entry name" value="PH_domain"/>
</dbReference>
<dbReference type="SMART" id="SM00252">
    <property type="entry name" value="SH2"/>
    <property type="match status" value="1"/>
</dbReference>
<keyword evidence="3 4" id="KW-0727">SH2 domain</keyword>
<accession>A0A8B7N256</accession>
<dbReference type="AlphaFoldDB" id="A0A8B7N256"/>
<feature type="region of interest" description="Disordered" evidence="5">
    <location>
        <begin position="563"/>
        <end position="598"/>
    </location>
</feature>
<organism evidence="7 8">
    <name type="scientific">Hyalella azteca</name>
    <name type="common">Amphipod</name>
    <dbReference type="NCBI Taxonomy" id="294128"/>
    <lineage>
        <taxon>Eukaryota</taxon>
        <taxon>Metazoa</taxon>
        <taxon>Ecdysozoa</taxon>
        <taxon>Arthropoda</taxon>
        <taxon>Crustacea</taxon>
        <taxon>Multicrustacea</taxon>
        <taxon>Malacostraca</taxon>
        <taxon>Eumalacostraca</taxon>
        <taxon>Peracarida</taxon>
        <taxon>Amphipoda</taxon>
        <taxon>Senticaudata</taxon>
        <taxon>Talitrida</taxon>
        <taxon>Talitroidea</taxon>
        <taxon>Hyalellidae</taxon>
        <taxon>Hyalella</taxon>
    </lineage>
</organism>
<dbReference type="GO" id="GO:0035556">
    <property type="term" value="P:intracellular signal transduction"/>
    <property type="evidence" value="ECO:0007669"/>
    <property type="project" value="TreeGrafter"/>
</dbReference>
<comment type="similarity">
    <text evidence="1">Belongs to the SH2B adapter family.</text>
</comment>
<dbReference type="Gene3D" id="2.30.29.30">
    <property type="entry name" value="Pleckstrin-homology domain (PH domain)/Phosphotyrosine-binding domain (PTB)"/>
    <property type="match status" value="1"/>
</dbReference>
<dbReference type="RefSeq" id="XP_018007911.1">
    <property type="nucleotide sequence ID" value="XM_018152422.2"/>
</dbReference>
<dbReference type="KEGG" id="hazt:108665646"/>
<dbReference type="InterPro" id="IPR011993">
    <property type="entry name" value="PH-like_dom_sf"/>
</dbReference>
<dbReference type="GO" id="GO:0005886">
    <property type="term" value="C:plasma membrane"/>
    <property type="evidence" value="ECO:0007669"/>
    <property type="project" value="TreeGrafter"/>
</dbReference>
<dbReference type="PANTHER" id="PTHR10872">
    <property type="entry name" value="SH2B ADAPTER PROTEIN"/>
    <property type="match status" value="1"/>
</dbReference>
<dbReference type="GeneID" id="108665646"/>